<comment type="similarity">
    <text evidence="1">Belongs to the AHA1 family.</text>
</comment>
<evidence type="ECO:0000313" key="3">
    <source>
        <dbReference type="EMBL" id="MCQ6957982.1"/>
    </source>
</evidence>
<keyword evidence="4" id="KW-1185">Reference proteome</keyword>
<evidence type="ECO:0000259" key="2">
    <source>
        <dbReference type="Pfam" id="PF08327"/>
    </source>
</evidence>
<dbReference type="RefSeq" id="WP_256538167.1">
    <property type="nucleotide sequence ID" value="NZ_JANHOH010000001.1"/>
</dbReference>
<dbReference type="CDD" id="cd07814">
    <property type="entry name" value="SRPBCC_CalC_Aha1-like"/>
    <property type="match status" value="1"/>
</dbReference>
<reference evidence="3 4" key="1">
    <citation type="submission" date="2022-07" db="EMBL/GenBank/DDBJ databases">
        <title>Mucilaginibacter sp. JC4.</title>
        <authorList>
            <person name="Le V."/>
            <person name="Ko S.-R."/>
            <person name="Ahn C.-Y."/>
            <person name="Oh H.-M."/>
        </authorList>
    </citation>
    <scope>NUCLEOTIDE SEQUENCE [LARGE SCALE GENOMIC DNA]</scope>
    <source>
        <strain evidence="3 4">JC4</strain>
    </source>
</reference>
<gene>
    <name evidence="3" type="ORF">NPE20_08435</name>
</gene>
<proteinExistence type="inferred from homology"/>
<dbReference type="Gene3D" id="3.30.530.20">
    <property type="match status" value="1"/>
</dbReference>
<dbReference type="InterPro" id="IPR013538">
    <property type="entry name" value="ASHA1/2-like_C"/>
</dbReference>
<name>A0ABT1T0C7_9SPHI</name>
<accession>A0ABT1T0C7</accession>
<organism evidence="3 4">
    <name type="scientific">Mucilaginibacter aquariorum</name>
    <dbReference type="NCBI Taxonomy" id="2967225"/>
    <lineage>
        <taxon>Bacteria</taxon>
        <taxon>Pseudomonadati</taxon>
        <taxon>Bacteroidota</taxon>
        <taxon>Sphingobacteriia</taxon>
        <taxon>Sphingobacteriales</taxon>
        <taxon>Sphingobacteriaceae</taxon>
        <taxon>Mucilaginibacter</taxon>
    </lineage>
</organism>
<evidence type="ECO:0000256" key="1">
    <source>
        <dbReference type="ARBA" id="ARBA00006817"/>
    </source>
</evidence>
<dbReference type="EMBL" id="JANHOH010000001">
    <property type="protein sequence ID" value="MCQ6957982.1"/>
    <property type="molecule type" value="Genomic_DNA"/>
</dbReference>
<dbReference type="Proteomes" id="UP001204376">
    <property type="component" value="Unassembled WGS sequence"/>
</dbReference>
<protein>
    <submittedName>
        <fullName evidence="3">SRPBCC domain-containing protein</fullName>
    </submittedName>
</protein>
<dbReference type="Pfam" id="PF08327">
    <property type="entry name" value="AHSA1"/>
    <property type="match status" value="1"/>
</dbReference>
<evidence type="ECO:0000313" key="4">
    <source>
        <dbReference type="Proteomes" id="UP001204376"/>
    </source>
</evidence>
<feature type="domain" description="Activator of Hsp90 ATPase homologue 1/2-like C-terminal" evidence="2">
    <location>
        <begin position="17"/>
        <end position="144"/>
    </location>
</feature>
<sequence length="164" mass="18669">MKDFDWTSFTKRIAVKASLTDIYAAWTRSAEIEKWFLEKADFYNAEGNLLGADAAVSKGCSYKWYWFLYPDFMPGTILEANGTDFIQFTFEGECIVDVKLATQSGYTIIELTQRNIPTDDNSKKNVRLGCSNGWAFYLTNLKSVYEGGVDLRNKDENLTAMINN</sequence>
<dbReference type="InterPro" id="IPR023393">
    <property type="entry name" value="START-like_dom_sf"/>
</dbReference>
<comment type="caution">
    <text evidence="3">The sequence shown here is derived from an EMBL/GenBank/DDBJ whole genome shotgun (WGS) entry which is preliminary data.</text>
</comment>
<dbReference type="SUPFAM" id="SSF55961">
    <property type="entry name" value="Bet v1-like"/>
    <property type="match status" value="1"/>
</dbReference>